<gene>
    <name evidence="1" type="ORF">CPB83DRAFT_850715</name>
</gene>
<proteinExistence type="predicted"/>
<evidence type="ECO:0000313" key="2">
    <source>
        <dbReference type="Proteomes" id="UP000807306"/>
    </source>
</evidence>
<reference evidence="1" key="1">
    <citation type="submission" date="2020-11" db="EMBL/GenBank/DDBJ databases">
        <authorList>
            <consortium name="DOE Joint Genome Institute"/>
            <person name="Ahrendt S."/>
            <person name="Riley R."/>
            <person name="Andreopoulos W."/>
            <person name="Labutti K."/>
            <person name="Pangilinan J."/>
            <person name="Ruiz-Duenas F.J."/>
            <person name="Barrasa J.M."/>
            <person name="Sanchez-Garcia M."/>
            <person name="Camarero S."/>
            <person name="Miyauchi S."/>
            <person name="Serrano A."/>
            <person name="Linde D."/>
            <person name="Babiker R."/>
            <person name="Drula E."/>
            <person name="Ayuso-Fernandez I."/>
            <person name="Pacheco R."/>
            <person name="Padilla G."/>
            <person name="Ferreira P."/>
            <person name="Barriuso J."/>
            <person name="Kellner H."/>
            <person name="Castanera R."/>
            <person name="Alfaro M."/>
            <person name="Ramirez L."/>
            <person name="Pisabarro A.G."/>
            <person name="Kuo A."/>
            <person name="Tritt A."/>
            <person name="Lipzen A."/>
            <person name="He G."/>
            <person name="Yan M."/>
            <person name="Ng V."/>
            <person name="Cullen D."/>
            <person name="Martin F."/>
            <person name="Rosso M.-N."/>
            <person name="Henrissat B."/>
            <person name="Hibbett D."/>
            <person name="Martinez A.T."/>
            <person name="Grigoriev I.V."/>
        </authorList>
    </citation>
    <scope>NUCLEOTIDE SEQUENCE</scope>
    <source>
        <strain evidence="1">CBS 506.95</strain>
    </source>
</reference>
<dbReference type="AlphaFoldDB" id="A0A9P6JS11"/>
<evidence type="ECO:0000313" key="1">
    <source>
        <dbReference type="EMBL" id="KAF9530329.1"/>
    </source>
</evidence>
<organism evidence="1 2">
    <name type="scientific">Crepidotus variabilis</name>
    <dbReference type="NCBI Taxonomy" id="179855"/>
    <lineage>
        <taxon>Eukaryota</taxon>
        <taxon>Fungi</taxon>
        <taxon>Dikarya</taxon>
        <taxon>Basidiomycota</taxon>
        <taxon>Agaricomycotina</taxon>
        <taxon>Agaricomycetes</taxon>
        <taxon>Agaricomycetidae</taxon>
        <taxon>Agaricales</taxon>
        <taxon>Agaricineae</taxon>
        <taxon>Crepidotaceae</taxon>
        <taxon>Crepidotus</taxon>
    </lineage>
</organism>
<feature type="non-terminal residue" evidence="1">
    <location>
        <position position="119"/>
    </location>
</feature>
<dbReference type="Proteomes" id="UP000807306">
    <property type="component" value="Unassembled WGS sequence"/>
</dbReference>
<accession>A0A9P6JS11</accession>
<keyword evidence="2" id="KW-1185">Reference proteome</keyword>
<comment type="caution">
    <text evidence="1">The sequence shown here is derived from an EMBL/GenBank/DDBJ whole genome shotgun (WGS) entry which is preliminary data.</text>
</comment>
<dbReference type="EMBL" id="MU157840">
    <property type="protein sequence ID" value="KAF9530329.1"/>
    <property type="molecule type" value="Genomic_DNA"/>
</dbReference>
<sequence>MGRNNLVGHLWRAYLRYSPLIHTNSEQYFGGCEMPRVCRPERLPIFNSFDFWKEPDGYSTILAPWKYPATLPLCSRCLKSFRKIYGFIREDAWKTVPKCYNLGQWEDLVDAPDYDVENN</sequence>
<protein>
    <submittedName>
        <fullName evidence="1">Uncharacterized protein</fullName>
    </submittedName>
</protein>
<name>A0A9P6JS11_9AGAR</name>